<protein>
    <submittedName>
        <fullName evidence="2">Uncharacterized protein</fullName>
    </submittedName>
</protein>
<evidence type="ECO:0000313" key="2">
    <source>
        <dbReference type="EMBL" id="MCW4629617.1"/>
    </source>
</evidence>
<feature type="coiled-coil region" evidence="1">
    <location>
        <begin position="52"/>
        <end position="93"/>
    </location>
</feature>
<reference evidence="2" key="1">
    <citation type="submission" date="2022-11" db="EMBL/GenBank/DDBJ databases">
        <title>Marinomonas sp. nov., isolated from marine algae.</title>
        <authorList>
            <person name="Choi D.G."/>
            <person name="Kim J.M."/>
            <person name="Lee J.K."/>
            <person name="Baek J.H."/>
            <person name="Jeon C.O."/>
        </authorList>
    </citation>
    <scope>NUCLEOTIDE SEQUENCE</scope>
    <source>
        <strain evidence="2">KJ51-3</strain>
    </source>
</reference>
<dbReference type="Proteomes" id="UP001431181">
    <property type="component" value="Unassembled WGS sequence"/>
</dbReference>
<evidence type="ECO:0000313" key="3">
    <source>
        <dbReference type="Proteomes" id="UP001431181"/>
    </source>
</evidence>
<accession>A0ABT3KGF5</accession>
<organism evidence="2 3">
    <name type="scientific">Marinomonas rhodophyticola</name>
    <dbReference type="NCBI Taxonomy" id="2992803"/>
    <lineage>
        <taxon>Bacteria</taxon>
        <taxon>Pseudomonadati</taxon>
        <taxon>Pseudomonadota</taxon>
        <taxon>Gammaproteobacteria</taxon>
        <taxon>Oceanospirillales</taxon>
        <taxon>Oceanospirillaceae</taxon>
        <taxon>Marinomonas</taxon>
    </lineage>
</organism>
<dbReference type="RefSeq" id="WP_265218826.1">
    <property type="nucleotide sequence ID" value="NZ_JAPEUL010000007.1"/>
</dbReference>
<dbReference type="EMBL" id="JAPEUL010000007">
    <property type="protein sequence ID" value="MCW4629617.1"/>
    <property type="molecule type" value="Genomic_DNA"/>
</dbReference>
<keyword evidence="3" id="KW-1185">Reference proteome</keyword>
<proteinExistence type="predicted"/>
<gene>
    <name evidence="2" type="ORF">ONZ52_11885</name>
</gene>
<name>A0ABT3KGF5_9GAMM</name>
<sequence length="154" mass="17222">MNTESINWNSDQIAGHDANSNPITVGELVAAIEGYELLVCIASMPDSMRDNLARAAAENYRVKSKNEQLERTVKELESQLNTSFSRISDLLAERAEIDNSKALEILAIYANPKHWRNPYNQHGELDAQQQSVFAKGYHGFELAMSVLKDKQQAA</sequence>
<comment type="caution">
    <text evidence="2">The sequence shown here is derived from an EMBL/GenBank/DDBJ whole genome shotgun (WGS) entry which is preliminary data.</text>
</comment>
<evidence type="ECO:0000256" key="1">
    <source>
        <dbReference type="SAM" id="Coils"/>
    </source>
</evidence>
<keyword evidence="1" id="KW-0175">Coiled coil</keyword>